<dbReference type="Proteomes" id="UP000236654">
    <property type="component" value="Unassembled WGS sequence"/>
</dbReference>
<reference evidence="1 2" key="1">
    <citation type="submission" date="2017-12" db="EMBL/GenBank/DDBJ databases">
        <title>The draft genome sequence of Brumimicrobium saltpan LHR20.</title>
        <authorList>
            <person name="Do Z.-J."/>
            <person name="Luo H.-R."/>
        </authorList>
    </citation>
    <scope>NUCLEOTIDE SEQUENCE [LARGE SCALE GENOMIC DNA]</scope>
    <source>
        <strain evidence="1 2">LHR20</strain>
    </source>
</reference>
<evidence type="ECO:0000313" key="1">
    <source>
        <dbReference type="EMBL" id="PKR81416.1"/>
    </source>
</evidence>
<evidence type="ECO:0000313" key="2">
    <source>
        <dbReference type="Proteomes" id="UP000236654"/>
    </source>
</evidence>
<name>A0A2I0R4B2_9FLAO</name>
<dbReference type="AlphaFoldDB" id="A0A2I0R4B2"/>
<accession>A0A2I0R4B2</accession>
<gene>
    <name evidence="1" type="ORF">CW751_05000</name>
</gene>
<dbReference type="OrthoDB" id="1467524at2"/>
<dbReference type="RefSeq" id="WP_101333897.1">
    <property type="nucleotide sequence ID" value="NZ_PJNI01000003.1"/>
</dbReference>
<proteinExistence type="predicted"/>
<evidence type="ECO:0008006" key="3">
    <source>
        <dbReference type="Google" id="ProtNLM"/>
    </source>
</evidence>
<keyword evidence="2" id="KW-1185">Reference proteome</keyword>
<comment type="caution">
    <text evidence="1">The sequence shown here is derived from an EMBL/GenBank/DDBJ whole genome shotgun (WGS) entry which is preliminary data.</text>
</comment>
<dbReference type="EMBL" id="PJNI01000003">
    <property type="protein sequence ID" value="PKR81416.1"/>
    <property type="molecule type" value="Genomic_DNA"/>
</dbReference>
<sequence>MIDNRKNLLLAASVIIALNFQSCSKYEEGPKFSLRTKANRLKGDWEVVRIGNQMFPSGGYSLEMSFEKGGDFSFNYSYGFYSYGYFGEWEFSSDKEDLRLFFDNELQTFEILRLTNKELWMESNISNEEWRLEAK</sequence>
<protein>
    <recommendedName>
        <fullName evidence="3">Lipocalin-like domain-containing protein</fullName>
    </recommendedName>
</protein>
<organism evidence="1 2">
    <name type="scientific">Brumimicrobium salinarum</name>
    <dbReference type="NCBI Taxonomy" id="2058658"/>
    <lineage>
        <taxon>Bacteria</taxon>
        <taxon>Pseudomonadati</taxon>
        <taxon>Bacteroidota</taxon>
        <taxon>Flavobacteriia</taxon>
        <taxon>Flavobacteriales</taxon>
        <taxon>Crocinitomicaceae</taxon>
        <taxon>Brumimicrobium</taxon>
    </lineage>
</organism>